<name>A0ABC8UN43_9AQUA</name>
<evidence type="ECO:0000313" key="5">
    <source>
        <dbReference type="Proteomes" id="UP001642360"/>
    </source>
</evidence>
<dbReference type="InterPro" id="IPR008271">
    <property type="entry name" value="Ser/Thr_kinase_AS"/>
</dbReference>
<evidence type="ECO:0000259" key="3">
    <source>
        <dbReference type="PROSITE" id="PS50011"/>
    </source>
</evidence>
<dbReference type="Proteomes" id="UP001642360">
    <property type="component" value="Unassembled WGS sequence"/>
</dbReference>
<feature type="chain" id="PRO_5044770360" description="Protein kinase domain-containing protein" evidence="2">
    <location>
        <begin position="22"/>
        <end position="608"/>
    </location>
</feature>
<reference evidence="4 5" key="1">
    <citation type="submission" date="2024-02" db="EMBL/GenBank/DDBJ databases">
        <authorList>
            <person name="Vignale AGUSTIN F."/>
            <person name="Sosa J E."/>
            <person name="Modenutti C."/>
        </authorList>
    </citation>
    <scope>NUCLEOTIDE SEQUENCE [LARGE SCALE GENOMIC DNA]</scope>
</reference>
<dbReference type="FunFam" id="3.30.200.20:FF:000608">
    <property type="entry name" value="Serine/threonine kinase protein"/>
    <property type="match status" value="1"/>
</dbReference>
<dbReference type="Pfam" id="PF00069">
    <property type="entry name" value="Pkinase"/>
    <property type="match status" value="1"/>
</dbReference>
<evidence type="ECO:0000313" key="4">
    <source>
        <dbReference type="EMBL" id="CAK9182476.1"/>
    </source>
</evidence>
<gene>
    <name evidence="4" type="ORF">ILEXP_LOCUS52656</name>
</gene>
<dbReference type="PANTHER" id="PTHR48055:SF9">
    <property type="entry name" value="PROTEIN KINASE DOMAIN-CONTAINING PROTEIN"/>
    <property type="match status" value="1"/>
</dbReference>
<dbReference type="InterPro" id="IPR000719">
    <property type="entry name" value="Prot_kinase_dom"/>
</dbReference>
<dbReference type="FunFam" id="1.10.510.10:FF:000530">
    <property type="entry name" value="probable receptor-like protein kinase At5g59700"/>
    <property type="match status" value="1"/>
</dbReference>
<dbReference type="PANTHER" id="PTHR48055">
    <property type="entry name" value="LEUCINE-RICH REPEAT RECEPTOR PROTEIN KINASE EMS1"/>
    <property type="match status" value="1"/>
</dbReference>
<dbReference type="InterPro" id="IPR051564">
    <property type="entry name" value="LRR_receptor-like_kinase"/>
</dbReference>
<dbReference type="SMART" id="SM00220">
    <property type="entry name" value="S_TKc"/>
    <property type="match status" value="1"/>
</dbReference>
<dbReference type="SUPFAM" id="SSF56112">
    <property type="entry name" value="Protein kinase-like (PK-like)"/>
    <property type="match status" value="1"/>
</dbReference>
<evidence type="ECO:0000256" key="2">
    <source>
        <dbReference type="SAM" id="SignalP"/>
    </source>
</evidence>
<proteinExistence type="predicted"/>
<protein>
    <recommendedName>
        <fullName evidence="3">Protein kinase domain-containing protein</fullName>
    </recommendedName>
</protein>
<dbReference type="InterPro" id="IPR043891">
    <property type="entry name" value="SPARK"/>
</dbReference>
<accession>A0ABC8UN43</accession>
<dbReference type="AlphaFoldDB" id="A0ABC8UN43"/>
<dbReference type="PROSITE" id="PS50011">
    <property type="entry name" value="PROTEIN_KINASE_DOM"/>
    <property type="match status" value="1"/>
</dbReference>
<dbReference type="PROSITE" id="PS00108">
    <property type="entry name" value="PROTEIN_KINASE_ST"/>
    <property type="match status" value="1"/>
</dbReference>
<dbReference type="Gene3D" id="1.10.510.10">
    <property type="entry name" value="Transferase(Phosphotransferase) domain 1"/>
    <property type="match status" value="1"/>
</dbReference>
<dbReference type="EMBL" id="CAUOFW020008379">
    <property type="protein sequence ID" value="CAK9182476.1"/>
    <property type="molecule type" value="Genomic_DNA"/>
</dbReference>
<evidence type="ECO:0000256" key="1">
    <source>
        <dbReference type="SAM" id="MobiDB-lite"/>
    </source>
</evidence>
<dbReference type="Pfam" id="PF19160">
    <property type="entry name" value="SPARK"/>
    <property type="match status" value="1"/>
</dbReference>
<comment type="caution">
    <text evidence="4">The sequence shown here is derived from an EMBL/GenBank/DDBJ whole genome shotgun (WGS) entry which is preliminary data.</text>
</comment>
<keyword evidence="2" id="KW-0732">Signal</keyword>
<feature type="domain" description="Protein kinase" evidence="3">
    <location>
        <begin position="254"/>
        <end position="523"/>
    </location>
</feature>
<feature type="compositionally biased region" description="Polar residues" evidence="1">
    <location>
        <begin position="225"/>
        <end position="238"/>
    </location>
</feature>
<dbReference type="InterPro" id="IPR011009">
    <property type="entry name" value="Kinase-like_dom_sf"/>
</dbReference>
<organism evidence="4 5">
    <name type="scientific">Ilex paraguariensis</name>
    <name type="common">yerba mate</name>
    <dbReference type="NCBI Taxonomy" id="185542"/>
    <lineage>
        <taxon>Eukaryota</taxon>
        <taxon>Viridiplantae</taxon>
        <taxon>Streptophyta</taxon>
        <taxon>Embryophyta</taxon>
        <taxon>Tracheophyta</taxon>
        <taxon>Spermatophyta</taxon>
        <taxon>Magnoliopsida</taxon>
        <taxon>eudicotyledons</taxon>
        <taxon>Gunneridae</taxon>
        <taxon>Pentapetalae</taxon>
        <taxon>asterids</taxon>
        <taxon>campanulids</taxon>
        <taxon>Aquifoliales</taxon>
        <taxon>Aquifoliaceae</taxon>
        <taxon>Ilex</taxon>
    </lineage>
</organism>
<keyword evidence="5" id="KW-1185">Reference proteome</keyword>
<dbReference type="Gene3D" id="3.30.200.20">
    <property type="entry name" value="Phosphorylase Kinase, domain 1"/>
    <property type="match status" value="1"/>
</dbReference>
<sequence>MPSFIMFVLLAFFTIMKSVFPQSPATDCILDIQFSSSDNNSNCIAGNWDGFLENNCCGSAFGGYLHALGRRANQTGLIFLNSNEQKDCLSSAKSIDRNVFSCGIEKLTSGSGGCSDYSVMDVVNKLGNRLRSLGEDCKLLDMNTGKFDKGCNACQRRWTEMGVSSNDTNDSMKVEADVCRFALLVSLTSQSINDEKWVQEIYKCLGNESLPSDDQGGKGGHKTKLSTASNDSPSEDSSCHSMSIKEVYSATNNLSALNFIGQGIAGKVYKGILSNGQHVAVKQIINDGQMETFVREVRSLAHVRHPNLVVLLGYYEGKEECFLVYELCENGNLSEWLFGKDKKTMSWIQRLEITIGCARGLGFLHTYPEGCIVHRDIKPTNILISDKFQGKLSDFGLSKVMNIDQSFVSSEVRGTFGYVDPEYQKNRHVNSSGDVYSFGIVLLQILSGQRVINLDMKRPMPLNKMARNLTKGGNVTDFADPKLNGEYSVEAFELILKLALSCTGLKQQRPSMEQVVARLETALDISTRMKSITPHFKPNVSQFVGFPVLNQFKILVMSYGCHVVIVTGYLSRDWAPEIIQELFSSSSRKFLTSQMRAVTDHEIGGVQL</sequence>
<feature type="signal peptide" evidence="2">
    <location>
        <begin position="1"/>
        <end position="21"/>
    </location>
</feature>
<feature type="region of interest" description="Disordered" evidence="1">
    <location>
        <begin position="212"/>
        <end position="238"/>
    </location>
</feature>